<evidence type="ECO:0000313" key="2">
    <source>
        <dbReference type="Proteomes" id="UP000823749"/>
    </source>
</evidence>
<reference evidence="1" key="1">
    <citation type="submission" date="2020-08" db="EMBL/GenBank/DDBJ databases">
        <title>Plant Genome Project.</title>
        <authorList>
            <person name="Zhang R.-G."/>
        </authorList>
    </citation>
    <scope>NUCLEOTIDE SEQUENCE</scope>
    <source>
        <strain evidence="1">WSP0</strain>
        <tissue evidence="1">Leaf</tissue>
    </source>
</reference>
<comment type="caution">
    <text evidence="1">The sequence shown here is derived from an EMBL/GenBank/DDBJ whole genome shotgun (WGS) entry which is preliminary data.</text>
</comment>
<gene>
    <name evidence="1" type="ORF">RHGRI_032189</name>
</gene>
<dbReference type="Gene3D" id="1.20.58.340">
    <property type="entry name" value="Magnesium transport protein CorA, transmembrane region"/>
    <property type="match status" value="1"/>
</dbReference>
<organism evidence="1 2">
    <name type="scientific">Rhododendron griersonianum</name>
    <dbReference type="NCBI Taxonomy" id="479676"/>
    <lineage>
        <taxon>Eukaryota</taxon>
        <taxon>Viridiplantae</taxon>
        <taxon>Streptophyta</taxon>
        <taxon>Embryophyta</taxon>
        <taxon>Tracheophyta</taxon>
        <taxon>Spermatophyta</taxon>
        <taxon>Magnoliopsida</taxon>
        <taxon>eudicotyledons</taxon>
        <taxon>Gunneridae</taxon>
        <taxon>Pentapetalae</taxon>
        <taxon>asterids</taxon>
        <taxon>Ericales</taxon>
        <taxon>Ericaceae</taxon>
        <taxon>Ericoideae</taxon>
        <taxon>Rhodoreae</taxon>
        <taxon>Rhododendron</taxon>
    </lineage>
</organism>
<proteinExistence type="predicted"/>
<dbReference type="EMBL" id="JACTNZ010000011">
    <property type="protein sequence ID" value="KAG5525817.1"/>
    <property type="molecule type" value="Genomic_DNA"/>
</dbReference>
<dbReference type="Proteomes" id="UP000823749">
    <property type="component" value="Chromosome 11"/>
</dbReference>
<keyword evidence="2" id="KW-1185">Reference proteome</keyword>
<dbReference type="AlphaFoldDB" id="A0AAV6IBK1"/>
<name>A0AAV6IBK1_9ERIC</name>
<sequence length="98" mass="10970">MAHLYLTRRWIQSQQSEALFVAAASNSIVSGGPHLRHINSNRSTSLMSSNYVDNHDVEDLEMLFEAYFMQLGGTRNKILSVGKVNQITFPVLDTTKNG</sequence>
<accession>A0AAV6IBK1</accession>
<protein>
    <submittedName>
        <fullName evidence="1">Uncharacterized protein</fullName>
    </submittedName>
</protein>
<evidence type="ECO:0000313" key="1">
    <source>
        <dbReference type="EMBL" id="KAG5525817.1"/>
    </source>
</evidence>